<sequence>MSAVEHADLTCSRCGKETRHELAYAGRLLAAITCTECGKVIERDLRARYLTDLRQRLATKPKRMLRRFRKDPLRFASSLPKTVPAKPWELLSEIRLVWRTARAHRGDRTTARRRP</sequence>
<evidence type="ECO:0000313" key="2">
    <source>
        <dbReference type="Proteomes" id="UP001165136"/>
    </source>
</evidence>
<dbReference type="EMBL" id="BSTI01000025">
    <property type="protein sequence ID" value="GLY70628.1"/>
    <property type="molecule type" value="Genomic_DNA"/>
</dbReference>
<dbReference type="AlphaFoldDB" id="A0A9W6VGC4"/>
<gene>
    <name evidence="1" type="ORF">Atai01_72470</name>
</gene>
<organism evidence="1 2">
    <name type="scientific">Amycolatopsis taiwanensis</name>
    <dbReference type="NCBI Taxonomy" id="342230"/>
    <lineage>
        <taxon>Bacteria</taxon>
        <taxon>Bacillati</taxon>
        <taxon>Actinomycetota</taxon>
        <taxon>Actinomycetes</taxon>
        <taxon>Pseudonocardiales</taxon>
        <taxon>Pseudonocardiaceae</taxon>
        <taxon>Amycolatopsis</taxon>
    </lineage>
</organism>
<keyword evidence="2" id="KW-1185">Reference proteome</keyword>
<evidence type="ECO:0000313" key="1">
    <source>
        <dbReference type="EMBL" id="GLY70628.1"/>
    </source>
</evidence>
<accession>A0A9W6VGC4</accession>
<name>A0A9W6VGC4_9PSEU</name>
<dbReference type="Proteomes" id="UP001165136">
    <property type="component" value="Unassembled WGS sequence"/>
</dbReference>
<evidence type="ECO:0008006" key="3">
    <source>
        <dbReference type="Google" id="ProtNLM"/>
    </source>
</evidence>
<protein>
    <recommendedName>
        <fullName evidence="3">Bh protein</fullName>
    </recommendedName>
</protein>
<reference evidence="1" key="1">
    <citation type="submission" date="2023-03" db="EMBL/GenBank/DDBJ databases">
        <title>Amycolatopsis taiwanensis NBRC 103393.</title>
        <authorList>
            <person name="Ichikawa N."/>
            <person name="Sato H."/>
            <person name="Tonouchi N."/>
        </authorList>
    </citation>
    <scope>NUCLEOTIDE SEQUENCE</scope>
    <source>
        <strain evidence="1">NBRC 103393</strain>
    </source>
</reference>
<proteinExistence type="predicted"/>
<dbReference type="RefSeq" id="WP_027943471.1">
    <property type="nucleotide sequence ID" value="NZ_BSTI01000025.1"/>
</dbReference>
<comment type="caution">
    <text evidence="1">The sequence shown here is derived from an EMBL/GenBank/DDBJ whole genome shotgun (WGS) entry which is preliminary data.</text>
</comment>